<keyword evidence="7" id="KW-0902">Two-component regulatory system</keyword>
<dbReference type="SUPFAM" id="SSF55874">
    <property type="entry name" value="ATPase domain of HSP90 chaperone/DNA topoisomerase II/histidine kinase"/>
    <property type="match status" value="1"/>
</dbReference>
<name>A0A1M6UIU5_9FIRM</name>
<dbReference type="GO" id="GO:0005886">
    <property type="term" value="C:plasma membrane"/>
    <property type="evidence" value="ECO:0007669"/>
    <property type="project" value="TreeGrafter"/>
</dbReference>
<dbReference type="InterPro" id="IPR003594">
    <property type="entry name" value="HATPase_dom"/>
</dbReference>
<keyword evidence="5" id="KW-0808">Transferase</keyword>
<dbReference type="Gene3D" id="3.30.565.10">
    <property type="entry name" value="Histidine kinase-like ATPase, C-terminal domain"/>
    <property type="match status" value="1"/>
</dbReference>
<keyword evidence="4" id="KW-0597">Phosphoprotein</keyword>
<reference evidence="9 10" key="1">
    <citation type="submission" date="2016-11" db="EMBL/GenBank/DDBJ databases">
        <authorList>
            <person name="Jaros S."/>
            <person name="Januszkiewicz K."/>
            <person name="Wedrychowicz H."/>
        </authorList>
    </citation>
    <scope>NUCLEOTIDE SEQUENCE [LARGE SCALE GENOMIC DNA]</scope>
    <source>
        <strain evidence="9 10">DSM 15480</strain>
    </source>
</reference>
<evidence type="ECO:0000256" key="5">
    <source>
        <dbReference type="ARBA" id="ARBA00022679"/>
    </source>
</evidence>
<dbReference type="OrthoDB" id="9773956at2"/>
<evidence type="ECO:0000313" key="9">
    <source>
        <dbReference type="EMBL" id="SHK69164.1"/>
    </source>
</evidence>
<organism evidence="9 10">
    <name type="scientific">Hespellia stercorisuis DSM 15480</name>
    <dbReference type="NCBI Taxonomy" id="1121950"/>
    <lineage>
        <taxon>Bacteria</taxon>
        <taxon>Bacillati</taxon>
        <taxon>Bacillota</taxon>
        <taxon>Clostridia</taxon>
        <taxon>Lachnospirales</taxon>
        <taxon>Lachnospiraceae</taxon>
        <taxon>Hespellia</taxon>
    </lineage>
</organism>
<dbReference type="GO" id="GO:0004721">
    <property type="term" value="F:phosphoprotein phosphatase activity"/>
    <property type="evidence" value="ECO:0007669"/>
    <property type="project" value="TreeGrafter"/>
</dbReference>
<gene>
    <name evidence="9" type="ORF">SAMN02745243_03518</name>
</gene>
<dbReference type="InterPro" id="IPR005467">
    <property type="entry name" value="His_kinase_dom"/>
</dbReference>
<dbReference type="InterPro" id="IPR004358">
    <property type="entry name" value="Sig_transdc_His_kin-like_C"/>
</dbReference>
<dbReference type="EC" id="2.7.13.3" evidence="3"/>
<evidence type="ECO:0000256" key="3">
    <source>
        <dbReference type="ARBA" id="ARBA00012438"/>
    </source>
</evidence>
<keyword evidence="6 9" id="KW-0418">Kinase</keyword>
<dbReference type="SMART" id="SM00387">
    <property type="entry name" value="HATPase_c"/>
    <property type="match status" value="1"/>
</dbReference>
<comment type="subcellular location">
    <subcellularLocation>
        <location evidence="2">Membrane</location>
    </subcellularLocation>
</comment>
<dbReference type="GO" id="GO:0016036">
    <property type="term" value="P:cellular response to phosphate starvation"/>
    <property type="evidence" value="ECO:0007669"/>
    <property type="project" value="TreeGrafter"/>
</dbReference>
<dbReference type="PRINTS" id="PR00344">
    <property type="entry name" value="BCTRLSENSOR"/>
</dbReference>
<dbReference type="Proteomes" id="UP000184301">
    <property type="component" value="Unassembled WGS sequence"/>
</dbReference>
<comment type="catalytic activity">
    <reaction evidence="1">
        <text>ATP + protein L-histidine = ADP + protein N-phospho-L-histidine.</text>
        <dbReference type="EC" id="2.7.13.3"/>
    </reaction>
</comment>
<evidence type="ECO:0000256" key="1">
    <source>
        <dbReference type="ARBA" id="ARBA00000085"/>
    </source>
</evidence>
<evidence type="ECO:0000256" key="7">
    <source>
        <dbReference type="ARBA" id="ARBA00023012"/>
    </source>
</evidence>
<evidence type="ECO:0000256" key="4">
    <source>
        <dbReference type="ARBA" id="ARBA00022553"/>
    </source>
</evidence>
<dbReference type="CDD" id="cd00075">
    <property type="entry name" value="HATPase"/>
    <property type="match status" value="1"/>
</dbReference>
<dbReference type="STRING" id="1121950.SAMN02745243_03518"/>
<dbReference type="GO" id="GO:0000155">
    <property type="term" value="F:phosphorelay sensor kinase activity"/>
    <property type="evidence" value="ECO:0007669"/>
    <property type="project" value="InterPro"/>
</dbReference>
<evidence type="ECO:0000313" key="10">
    <source>
        <dbReference type="Proteomes" id="UP000184301"/>
    </source>
</evidence>
<accession>A0A1M6UIU5</accession>
<dbReference type="PANTHER" id="PTHR45453">
    <property type="entry name" value="PHOSPHATE REGULON SENSOR PROTEIN PHOR"/>
    <property type="match status" value="1"/>
</dbReference>
<proteinExistence type="predicted"/>
<dbReference type="InterPro" id="IPR050351">
    <property type="entry name" value="BphY/WalK/GraS-like"/>
</dbReference>
<feature type="domain" description="Histidine kinase" evidence="8">
    <location>
        <begin position="91"/>
        <end position="303"/>
    </location>
</feature>
<dbReference type="Gene3D" id="1.10.287.130">
    <property type="match status" value="1"/>
</dbReference>
<dbReference type="Pfam" id="PF00512">
    <property type="entry name" value="HisKA"/>
    <property type="match status" value="1"/>
</dbReference>
<dbReference type="PROSITE" id="PS50109">
    <property type="entry name" value="HIS_KIN"/>
    <property type="match status" value="1"/>
</dbReference>
<evidence type="ECO:0000256" key="2">
    <source>
        <dbReference type="ARBA" id="ARBA00004370"/>
    </source>
</evidence>
<dbReference type="PANTHER" id="PTHR45453:SF1">
    <property type="entry name" value="PHOSPHATE REGULON SENSOR PROTEIN PHOR"/>
    <property type="match status" value="1"/>
</dbReference>
<dbReference type="InterPro" id="IPR036890">
    <property type="entry name" value="HATPase_C_sf"/>
</dbReference>
<evidence type="ECO:0000259" key="8">
    <source>
        <dbReference type="PROSITE" id="PS50109"/>
    </source>
</evidence>
<dbReference type="InterPro" id="IPR036097">
    <property type="entry name" value="HisK_dim/P_sf"/>
</dbReference>
<dbReference type="EMBL" id="FQZY01000073">
    <property type="protein sequence ID" value="SHK69164.1"/>
    <property type="molecule type" value="Genomic_DNA"/>
</dbReference>
<dbReference type="AlphaFoldDB" id="A0A1M6UIU5"/>
<dbReference type="CDD" id="cd00082">
    <property type="entry name" value="HisKA"/>
    <property type="match status" value="1"/>
</dbReference>
<dbReference type="InterPro" id="IPR003661">
    <property type="entry name" value="HisK_dim/P_dom"/>
</dbReference>
<protein>
    <recommendedName>
        <fullName evidence="3">histidine kinase</fullName>
        <ecNumber evidence="3">2.7.13.3</ecNumber>
    </recommendedName>
</protein>
<sequence length="303" mass="35353">MKIMISCLCIVIVFLWLRMRKMKKDIYEFTEKLDRSLEDMAAGKEIEKEAIPSETLWGKTNEKLRRIGGIWKKNSEKKQKEKEQIKEWISDISHQTKTPIANLKMYVELLQDETEEEKRREFLSNISKQTNKLDFFIQSMVKMSRLETGVIEIRQENHDLYRTIGQAVSAIVPKAEQKKIRIYADCEEEYCVKHDAKWTEEALENVLDNAVKYTGRQGRICVSVTRQEIYTRISIRDNGKGIAPERQAEIFRRFYREPEVHDQEGIGVGLYLAREIIALQNGYMEVCSAPGAGAEFQIYLPNS</sequence>
<evidence type="ECO:0000256" key="6">
    <source>
        <dbReference type="ARBA" id="ARBA00022777"/>
    </source>
</evidence>
<keyword evidence="10" id="KW-1185">Reference proteome</keyword>
<dbReference type="SMART" id="SM00388">
    <property type="entry name" value="HisKA"/>
    <property type="match status" value="1"/>
</dbReference>
<dbReference type="Pfam" id="PF02518">
    <property type="entry name" value="HATPase_c"/>
    <property type="match status" value="1"/>
</dbReference>
<dbReference type="SUPFAM" id="SSF47384">
    <property type="entry name" value="Homodimeric domain of signal transducing histidine kinase"/>
    <property type="match status" value="1"/>
</dbReference>